<dbReference type="InParanoid" id="D5GAZ0"/>
<feature type="region of interest" description="Disordered" evidence="10">
    <location>
        <begin position="196"/>
        <end position="249"/>
    </location>
</feature>
<evidence type="ECO:0000256" key="1">
    <source>
        <dbReference type="ARBA" id="ARBA00004123"/>
    </source>
</evidence>
<dbReference type="eggNOG" id="KOG3293">
    <property type="taxonomic scope" value="Eukaryota"/>
</dbReference>
<dbReference type="Proteomes" id="UP000006911">
    <property type="component" value="Unassembled WGS sequence"/>
</dbReference>
<comment type="subcellular location">
    <subcellularLocation>
        <location evidence="1 9">Nucleus</location>
    </subcellularLocation>
</comment>
<keyword evidence="6 9" id="KW-0508">mRNA splicing</keyword>
<evidence type="ECO:0000256" key="3">
    <source>
        <dbReference type="ARBA" id="ARBA00022664"/>
    </source>
</evidence>
<dbReference type="GO" id="GO:0000956">
    <property type="term" value="P:nuclear-transcribed mRNA catabolic process"/>
    <property type="evidence" value="ECO:0007669"/>
    <property type="project" value="UniProtKB-UniRule"/>
</dbReference>
<gene>
    <name evidence="9" type="primary">LSM4</name>
    <name evidence="12" type="ORF">GSTUM_00005366001</name>
</gene>
<feature type="compositionally biased region" description="Basic and acidic residues" evidence="10">
    <location>
        <begin position="203"/>
        <end position="225"/>
    </location>
</feature>
<dbReference type="FunFam" id="2.30.30.100:FF:000024">
    <property type="entry name" value="U6 snRNA-associated Sm-like protein LSm4"/>
    <property type="match status" value="1"/>
</dbReference>
<proteinExistence type="inferred from homology"/>
<dbReference type="GO" id="GO:0005681">
    <property type="term" value="C:spliceosomal complex"/>
    <property type="evidence" value="ECO:0007669"/>
    <property type="project" value="UniProtKB-UniRule"/>
</dbReference>
<feature type="domain" description="Sm" evidence="11">
    <location>
        <begin position="117"/>
        <end position="190"/>
    </location>
</feature>
<comment type="similarity">
    <text evidence="2 9">Belongs to the snRNP Sm proteins family.</text>
</comment>
<dbReference type="InterPro" id="IPR010920">
    <property type="entry name" value="LSM_dom_sf"/>
</dbReference>
<dbReference type="AlphaFoldDB" id="D5GAZ0"/>
<evidence type="ECO:0000256" key="6">
    <source>
        <dbReference type="ARBA" id="ARBA00023187"/>
    </source>
</evidence>
<feature type="region of interest" description="Disordered" evidence="10">
    <location>
        <begin position="1"/>
        <end position="21"/>
    </location>
</feature>
<keyword evidence="7 9" id="KW-0539">Nucleus</keyword>
<dbReference type="Gene3D" id="2.30.30.100">
    <property type="match status" value="1"/>
</dbReference>
<accession>D5GAZ0</accession>
<name>D5GAZ0_TUBMM</name>
<dbReference type="InterPro" id="IPR034101">
    <property type="entry name" value="Lsm4"/>
</dbReference>
<dbReference type="InterPro" id="IPR027141">
    <property type="entry name" value="LSm4/Sm_D1/D3"/>
</dbReference>
<organism evidence="12 13">
    <name type="scientific">Tuber melanosporum (strain Mel28)</name>
    <name type="common">Perigord black truffle</name>
    <dbReference type="NCBI Taxonomy" id="656061"/>
    <lineage>
        <taxon>Eukaryota</taxon>
        <taxon>Fungi</taxon>
        <taxon>Dikarya</taxon>
        <taxon>Ascomycota</taxon>
        <taxon>Pezizomycotina</taxon>
        <taxon>Pezizomycetes</taxon>
        <taxon>Pezizales</taxon>
        <taxon>Tuberaceae</taxon>
        <taxon>Tuber</taxon>
    </lineage>
</organism>
<evidence type="ECO:0000313" key="13">
    <source>
        <dbReference type="Proteomes" id="UP000006911"/>
    </source>
</evidence>
<dbReference type="CDD" id="cd01723">
    <property type="entry name" value="LSm4"/>
    <property type="match status" value="1"/>
</dbReference>
<keyword evidence="8 9" id="KW-0687">Ribonucleoprotein</keyword>
<dbReference type="GO" id="GO:0000398">
    <property type="term" value="P:mRNA splicing, via spliceosome"/>
    <property type="evidence" value="ECO:0007669"/>
    <property type="project" value="InterPro"/>
</dbReference>
<dbReference type="STRING" id="656061.D5GAZ0"/>
<dbReference type="SUPFAM" id="SSF50182">
    <property type="entry name" value="Sm-like ribonucleoproteins"/>
    <property type="match status" value="1"/>
</dbReference>
<protein>
    <recommendedName>
        <fullName evidence="9">LSM complex subunit LSM4</fullName>
    </recommendedName>
</protein>
<dbReference type="GO" id="GO:0097525">
    <property type="term" value="C:spliceosomal snRNP complex"/>
    <property type="evidence" value="ECO:0007669"/>
    <property type="project" value="UniProtKB-ARBA"/>
</dbReference>
<evidence type="ECO:0000256" key="2">
    <source>
        <dbReference type="ARBA" id="ARBA00006850"/>
    </source>
</evidence>
<keyword evidence="13" id="KW-1185">Reference proteome</keyword>
<evidence type="ECO:0000259" key="11">
    <source>
        <dbReference type="PROSITE" id="PS52002"/>
    </source>
</evidence>
<dbReference type="HOGENOM" id="CLU_1116438_0_0_1"/>
<evidence type="ECO:0000256" key="8">
    <source>
        <dbReference type="ARBA" id="ARBA00023274"/>
    </source>
</evidence>
<keyword evidence="4 9" id="KW-0747">Spliceosome</keyword>
<reference evidence="12 13" key="1">
    <citation type="journal article" date="2010" name="Nature">
        <title>Perigord black truffle genome uncovers evolutionary origins and mechanisms of symbiosis.</title>
        <authorList>
            <person name="Martin F."/>
            <person name="Kohler A."/>
            <person name="Murat C."/>
            <person name="Balestrini R."/>
            <person name="Coutinho P.M."/>
            <person name="Jaillon O."/>
            <person name="Montanini B."/>
            <person name="Morin E."/>
            <person name="Noel B."/>
            <person name="Percudani R."/>
            <person name="Porcel B."/>
            <person name="Rubini A."/>
            <person name="Amicucci A."/>
            <person name="Amselem J."/>
            <person name="Anthouard V."/>
            <person name="Arcioni S."/>
            <person name="Artiguenave F."/>
            <person name="Aury J.M."/>
            <person name="Ballario P."/>
            <person name="Bolchi A."/>
            <person name="Brenna A."/>
            <person name="Brun A."/>
            <person name="Buee M."/>
            <person name="Cantarel B."/>
            <person name="Chevalier G."/>
            <person name="Couloux A."/>
            <person name="Da Silva C."/>
            <person name="Denoeud F."/>
            <person name="Duplessis S."/>
            <person name="Ghignone S."/>
            <person name="Hilselberger B."/>
            <person name="Iotti M."/>
            <person name="Marcais B."/>
            <person name="Mello A."/>
            <person name="Miranda M."/>
            <person name="Pacioni G."/>
            <person name="Quesneville H."/>
            <person name="Riccioni C."/>
            <person name="Ruotolo R."/>
            <person name="Splivallo R."/>
            <person name="Stocchi V."/>
            <person name="Tisserant E."/>
            <person name="Viscomi A.R."/>
            <person name="Zambonelli A."/>
            <person name="Zampieri E."/>
            <person name="Henrissat B."/>
            <person name="Lebrun M.H."/>
            <person name="Paolocci F."/>
            <person name="Bonfante P."/>
            <person name="Ottonello S."/>
            <person name="Wincker P."/>
        </authorList>
    </citation>
    <scope>NUCLEOTIDE SEQUENCE [LARGE SCALE GENOMIC DNA]</scope>
    <source>
        <strain evidence="12 13">Mel28</strain>
    </source>
</reference>
<feature type="compositionally biased region" description="Gly residues" evidence="10">
    <location>
        <begin position="235"/>
        <end position="249"/>
    </location>
</feature>
<dbReference type="Pfam" id="PF01423">
    <property type="entry name" value="LSM"/>
    <property type="match status" value="1"/>
</dbReference>
<dbReference type="GeneID" id="9187851"/>
<sequence length="249" mass="26828">MRKQGNTKQDSKRRPQALNANVPVGSLSKGWLVGEGTSLSTSRRTNEAQRNLHPALIQIRSGATTPTYLLPSPSQQRNSTSFTTTFPFITHSSVISPQLFSRSSISSSERNGARSPLPLSLLNTAQGHPMLVELKNGETLNGHLVNCDTWMNLTLKEVVQTSPEGDKFFRLAECYVRGNNIKYLRVPDEIIDLVKETQTQQSRDGHGGRGGNDRGRGGYRGDRGNRGGRSRGRGRGGGGGGGGGGGSNQ</sequence>
<dbReference type="InterPro" id="IPR001163">
    <property type="entry name" value="Sm_dom_euk/arc"/>
</dbReference>
<keyword evidence="5 9" id="KW-0694">RNA-binding</keyword>
<comment type="function">
    <text evidence="9">Binds specifically to the 3'-terminal U-tract of U6 snRNA.</text>
</comment>
<dbReference type="PANTHER" id="PTHR23338">
    <property type="entry name" value="SMALL NUCLEAR RIBONUCLEOPROTEIN SM"/>
    <property type="match status" value="1"/>
</dbReference>
<dbReference type="RefSeq" id="XP_002837492.1">
    <property type="nucleotide sequence ID" value="XM_002837446.1"/>
</dbReference>
<dbReference type="PROSITE" id="PS52002">
    <property type="entry name" value="SM"/>
    <property type="match status" value="1"/>
</dbReference>
<dbReference type="EMBL" id="FN430086">
    <property type="protein sequence ID" value="CAZ81683.1"/>
    <property type="molecule type" value="Genomic_DNA"/>
</dbReference>
<evidence type="ECO:0000256" key="9">
    <source>
        <dbReference type="RuleBase" id="RU365049"/>
    </source>
</evidence>
<dbReference type="GO" id="GO:0003723">
    <property type="term" value="F:RNA binding"/>
    <property type="evidence" value="ECO:0007669"/>
    <property type="project" value="UniProtKB-KW"/>
</dbReference>
<evidence type="ECO:0000256" key="10">
    <source>
        <dbReference type="SAM" id="MobiDB-lite"/>
    </source>
</evidence>
<comment type="subunit">
    <text evidence="9">LSm subunits form a heteromer with a doughnut shape.</text>
</comment>
<keyword evidence="3 9" id="KW-0507">mRNA processing</keyword>
<evidence type="ECO:0000313" key="12">
    <source>
        <dbReference type="EMBL" id="CAZ81683.1"/>
    </source>
</evidence>
<evidence type="ECO:0000256" key="4">
    <source>
        <dbReference type="ARBA" id="ARBA00022728"/>
    </source>
</evidence>
<dbReference type="InterPro" id="IPR047575">
    <property type="entry name" value="Sm"/>
</dbReference>
<dbReference type="SMART" id="SM00651">
    <property type="entry name" value="Sm"/>
    <property type="match status" value="1"/>
</dbReference>
<evidence type="ECO:0000256" key="5">
    <source>
        <dbReference type="ARBA" id="ARBA00022884"/>
    </source>
</evidence>
<dbReference type="KEGG" id="tml:GSTUM_00005366001"/>
<evidence type="ECO:0000256" key="7">
    <source>
        <dbReference type="ARBA" id="ARBA00023242"/>
    </source>
</evidence>